<dbReference type="PANTHER" id="PTHR33840:SF1">
    <property type="entry name" value="TLE1 PHOSPHOLIPASE DOMAIN-CONTAINING PROTEIN"/>
    <property type="match status" value="1"/>
</dbReference>
<proteinExistence type="predicted"/>
<feature type="domain" description="T6SS Phospholipase effector Tle1-like catalytic" evidence="1">
    <location>
        <begin position="33"/>
        <end position="281"/>
    </location>
</feature>
<keyword evidence="3" id="KW-1185">Reference proteome</keyword>
<organism evidence="2 3">
    <name type="scientific">Parasedimentitalea denitrificans</name>
    <dbReference type="NCBI Taxonomy" id="2211118"/>
    <lineage>
        <taxon>Bacteria</taxon>
        <taxon>Pseudomonadati</taxon>
        <taxon>Pseudomonadota</taxon>
        <taxon>Alphaproteobacteria</taxon>
        <taxon>Rhodobacterales</taxon>
        <taxon>Paracoccaceae</taxon>
        <taxon>Parasedimentitalea</taxon>
    </lineage>
</organism>
<evidence type="ECO:0000313" key="3">
    <source>
        <dbReference type="Proteomes" id="UP001429564"/>
    </source>
</evidence>
<dbReference type="EMBL" id="QHLQ01000002">
    <property type="protein sequence ID" value="NIZ60026.1"/>
    <property type="molecule type" value="Genomic_DNA"/>
</dbReference>
<accession>A0ABX0W314</accession>
<name>A0ABX0W314_9RHOB</name>
<dbReference type="Pfam" id="PF09994">
    <property type="entry name" value="T6SS_Tle1-like_cat"/>
    <property type="match status" value="1"/>
</dbReference>
<dbReference type="InterPro" id="IPR018712">
    <property type="entry name" value="Tle1-like_cat"/>
</dbReference>
<dbReference type="SUPFAM" id="SSF53474">
    <property type="entry name" value="alpha/beta-Hydrolases"/>
    <property type="match status" value="1"/>
</dbReference>
<protein>
    <recommendedName>
        <fullName evidence="1">T6SS Phospholipase effector Tle1-like catalytic domain-containing protein</fullName>
    </recommendedName>
</protein>
<dbReference type="Proteomes" id="UP001429564">
    <property type="component" value="Unassembled WGS sequence"/>
</dbReference>
<reference evidence="2 3" key="1">
    <citation type="submission" date="2018-05" db="EMBL/GenBank/DDBJ databases">
        <authorList>
            <person name="Zhang Y.-J."/>
        </authorList>
    </citation>
    <scope>NUCLEOTIDE SEQUENCE [LARGE SCALE GENOMIC DNA]</scope>
    <source>
        <strain evidence="2 3">CY04</strain>
    </source>
</reference>
<sequence>MLLTKLSKRILGWLGRPLRSEHSGETKVRGPRAHVIILDGTMSTLEPGHETHAGKTYQLCSQMGGGVSVFYEAGVQWPNWGKTLDVMVGRGINRQIRRAYGYLASRYRPGDQIYLIGYSRGAYAVRSLAGVIDQVGLLKAEHATVRNIRTAYRHYQGEGSEVSSQFTQAFCHQNADIEMIGVWETVKALGLRLPLLWRWAESQHAFHNHQLGHNIRNGFQALALDETRKVFEPVLWDCPSGWHGHVEQVWFRGAHGDIGGQLGGFEEARPLANVSLVWMLEKAEDCGLPLPGNWRLQFPVNPTAPSVGTWRGWGKVFLFRGRRRVGLDRSERLHNSVGTSPVSKATGLQKLKSKPAGRPRMVSPKV</sequence>
<dbReference type="PANTHER" id="PTHR33840">
    <property type="match status" value="1"/>
</dbReference>
<evidence type="ECO:0000313" key="2">
    <source>
        <dbReference type="EMBL" id="NIZ60026.1"/>
    </source>
</evidence>
<gene>
    <name evidence="2" type="ORF">DL239_03440</name>
</gene>
<dbReference type="InterPro" id="IPR029058">
    <property type="entry name" value="AB_hydrolase_fold"/>
</dbReference>
<comment type="caution">
    <text evidence="2">The sequence shown here is derived from an EMBL/GenBank/DDBJ whole genome shotgun (WGS) entry which is preliminary data.</text>
</comment>
<dbReference type="RefSeq" id="WP_167682322.1">
    <property type="nucleotide sequence ID" value="NZ_QHLQ01000002.1"/>
</dbReference>
<evidence type="ECO:0000259" key="1">
    <source>
        <dbReference type="Pfam" id="PF09994"/>
    </source>
</evidence>